<reference evidence="1" key="1">
    <citation type="journal article" date="2020" name="Nature">
        <title>Giant virus diversity and host interactions through global metagenomics.</title>
        <authorList>
            <person name="Schulz F."/>
            <person name="Roux S."/>
            <person name="Paez-Espino D."/>
            <person name="Jungbluth S."/>
            <person name="Walsh D.A."/>
            <person name="Denef V.J."/>
            <person name="McMahon K.D."/>
            <person name="Konstantinidis K.T."/>
            <person name="Eloe-Fadrosh E.A."/>
            <person name="Kyrpides N.C."/>
            <person name="Woyke T."/>
        </authorList>
    </citation>
    <scope>NUCLEOTIDE SEQUENCE</scope>
    <source>
        <strain evidence="1">GVMAG-M-3300020727-4</strain>
    </source>
</reference>
<protein>
    <submittedName>
        <fullName evidence="1">Uncharacterized protein</fullName>
    </submittedName>
</protein>
<dbReference type="EMBL" id="MN739405">
    <property type="protein sequence ID" value="QHT03086.1"/>
    <property type="molecule type" value="Genomic_DNA"/>
</dbReference>
<dbReference type="AlphaFoldDB" id="A0A6C0CEA9"/>
<evidence type="ECO:0000313" key="1">
    <source>
        <dbReference type="EMBL" id="QHT03086.1"/>
    </source>
</evidence>
<accession>A0A6C0CEA9</accession>
<name>A0A6C0CEA9_9ZZZZ</name>
<organism evidence="1">
    <name type="scientific">viral metagenome</name>
    <dbReference type="NCBI Taxonomy" id="1070528"/>
    <lineage>
        <taxon>unclassified sequences</taxon>
        <taxon>metagenomes</taxon>
        <taxon>organismal metagenomes</taxon>
    </lineage>
</organism>
<sequence>MRNHKLVNRAIDFIEKNVNNYYIDDLYTIINTNEFNNININNVLIEIIDMLNNALINNNNNLNLDKDRLRRHLFDLISYPNGIECCLKIINHYMT</sequence>
<proteinExistence type="predicted"/>